<comment type="caution">
    <text evidence="2">The sequence shown here is derived from an EMBL/GenBank/DDBJ whole genome shotgun (WGS) entry which is preliminary data.</text>
</comment>
<organism evidence="2 3">
    <name type="scientific">Prorocentrum cordatum</name>
    <dbReference type="NCBI Taxonomy" id="2364126"/>
    <lineage>
        <taxon>Eukaryota</taxon>
        <taxon>Sar</taxon>
        <taxon>Alveolata</taxon>
        <taxon>Dinophyceae</taxon>
        <taxon>Prorocentrales</taxon>
        <taxon>Prorocentraceae</taxon>
        <taxon>Prorocentrum</taxon>
    </lineage>
</organism>
<evidence type="ECO:0000313" key="2">
    <source>
        <dbReference type="EMBL" id="CAK0851463.1"/>
    </source>
</evidence>
<feature type="compositionally biased region" description="Low complexity" evidence="1">
    <location>
        <begin position="565"/>
        <end position="577"/>
    </location>
</feature>
<proteinExistence type="predicted"/>
<accession>A0ABN9TZS2</accession>
<evidence type="ECO:0000313" key="3">
    <source>
        <dbReference type="Proteomes" id="UP001189429"/>
    </source>
</evidence>
<name>A0ABN9TZS2_9DINO</name>
<dbReference type="Proteomes" id="UP001189429">
    <property type="component" value="Unassembled WGS sequence"/>
</dbReference>
<evidence type="ECO:0000256" key="1">
    <source>
        <dbReference type="SAM" id="MobiDB-lite"/>
    </source>
</evidence>
<protein>
    <submittedName>
        <fullName evidence="2">Uncharacterized protein</fullName>
    </submittedName>
</protein>
<dbReference type="PANTHER" id="PTHR36960">
    <property type="entry name" value="SI:DKEY-32E6.3"/>
    <property type="match status" value="1"/>
</dbReference>
<dbReference type="EMBL" id="CAUYUJ010015242">
    <property type="protein sequence ID" value="CAK0851463.1"/>
    <property type="molecule type" value="Genomic_DNA"/>
</dbReference>
<keyword evidence="3" id="KW-1185">Reference proteome</keyword>
<gene>
    <name evidence="2" type="ORF">PCOR1329_LOCUS43616</name>
</gene>
<feature type="compositionally biased region" description="Polar residues" evidence="1">
    <location>
        <begin position="26"/>
        <end position="36"/>
    </location>
</feature>
<reference evidence="2" key="1">
    <citation type="submission" date="2023-10" db="EMBL/GenBank/DDBJ databases">
        <authorList>
            <person name="Chen Y."/>
            <person name="Shah S."/>
            <person name="Dougan E. K."/>
            <person name="Thang M."/>
            <person name="Chan C."/>
        </authorList>
    </citation>
    <scope>NUCLEOTIDE SEQUENCE [LARGE SCALE GENOMIC DNA]</scope>
</reference>
<feature type="region of interest" description="Disordered" evidence="1">
    <location>
        <begin position="556"/>
        <end position="577"/>
    </location>
</feature>
<dbReference type="PANTHER" id="PTHR36960:SF1">
    <property type="entry name" value="SI:DKEY-32E6.3"/>
    <property type="match status" value="1"/>
</dbReference>
<sequence length="577" mass="62746">MSEPQRKVCLPQPPPPWHLAPGSVLGRSSKQPTVVEQTEPAPVQQFWRRECLRLAVEAQKAFQVHSEAKPQVKVQPLVAMSLMTALTRQPAMAETRTEAEPGWRADQRAAAAPLAASESGHFASVGPGGRGGLVVSDVGGAKPETAPMPERICVDGATSQPTRRSVSQVAEIGISGTDASKMGSYLALACEANYAFTLPPVLQPATVAAWAPPRLGGDAPPPAPMAGLGGPRSAPLLLHLDVNKTIIHTDDTQSKDDDDGLCEGTGELFWGRTCEQAEQRGEEEGGGLTWRWTRSAPSCLPSEDDVREGADNLSSYVQYVRKVVTDKKAQKEALRAFTLAGDDETRQEMNALLRTTQECMLLPPEHVDSPATAAAGIAGRRYNAFPSLFHLAAGLQRSGRRFSILFRSFGSDHAKVQTEWNAFCEMRHPIFSRLLEDIGPMDGSVPGVPDRRMHSIHTLYSDVAGPVLILDSFTNGPEDAPWDSWARSKPRPEGDTRDGRRFVREVLRAETVEGFAGVQEWMCHHLASEGTAGIKDDWAWWTYHRQVGEFGKLMTLIPGPPTHRSSSSTTISTSTSR</sequence>
<feature type="region of interest" description="Disordered" evidence="1">
    <location>
        <begin position="1"/>
        <end position="38"/>
    </location>
</feature>